<feature type="compositionally biased region" description="Acidic residues" evidence="1">
    <location>
        <begin position="651"/>
        <end position="670"/>
    </location>
</feature>
<dbReference type="EMBL" id="JAKCXM010000778">
    <property type="protein sequence ID" value="KAJ0391940.1"/>
    <property type="molecule type" value="Genomic_DNA"/>
</dbReference>
<comment type="caution">
    <text evidence="2">The sequence shown here is derived from an EMBL/GenBank/DDBJ whole genome shotgun (WGS) entry which is preliminary data.</text>
</comment>
<feature type="region of interest" description="Disordered" evidence="1">
    <location>
        <begin position="305"/>
        <end position="335"/>
    </location>
</feature>
<feature type="compositionally biased region" description="Basic residues" evidence="1">
    <location>
        <begin position="312"/>
        <end position="324"/>
    </location>
</feature>
<protein>
    <submittedName>
        <fullName evidence="2">Uncharacterized protein</fullName>
    </submittedName>
</protein>
<organism evidence="2 3">
    <name type="scientific">Pythium insidiosum</name>
    <name type="common">Pythiosis disease agent</name>
    <dbReference type="NCBI Taxonomy" id="114742"/>
    <lineage>
        <taxon>Eukaryota</taxon>
        <taxon>Sar</taxon>
        <taxon>Stramenopiles</taxon>
        <taxon>Oomycota</taxon>
        <taxon>Peronosporomycetes</taxon>
        <taxon>Pythiales</taxon>
        <taxon>Pythiaceae</taxon>
        <taxon>Pythium</taxon>
    </lineage>
</organism>
<gene>
    <name evidence="2" type="ORF">P43SY_011166</name>
</gene>
<accession>A0AAD5LTI1</accession>
<feature type="region of interest" description="Disordered" evidence="1">
    <location>
        <begin position="651"/>
        <end position="691"/>
    </location>
</feature>
<reference evidence="2" key="1">
    <citation type="submission" date="2021-12" db="EMBL/GenBank/DDBJ databases">
        <title>Prjna785345.</title>
        <authorList>
            <person name="Rujirawat T."/>
            <person name="Krajaejun T."/>
        </authorList>
    </citation>
    <scope>NUCLEOTIDE SEQUENCE</scope>
    <source>
        <strain evidence="2">Pi057C3</strain>
    </source>
</reference>
<evidence type="ECO:0000313" key="2">
    <source>
        <dbReference type="EMBL" id="KAJ0391940.1"/>
    </source>
</evidence>
<sequence length="705" mass="79016">MLLRAVVRSARRSRGGRAAATPSWRSLSSHSSVVDDVVDGDVDDVTARTPHDDVPAPIAAAMALARRLEDPADPTLRRSLGLLRPSWNLDADGRSGLKPEELHRARELLQQLADGLEREPWATVAATGATESPLERQRRLQKTLTGRLDRLLRELRGKQRLAEIQGMTFLWDDVFPQYAHNHKHWTVLCSHYAVALNREQRFADVIDRFVTRWSTPEDASSTAASASESPRDLIFSAAIAESVFLACSHERDAETALRVHRVARQRKLALPSSAYFHLLNTLLRVDGAAYFDDIVGLCEELVNEPYDPPGPSRRRPRSRSHSHSHSSPEPVAHSATHRAVPISLWPRILALAAERDELQRVMPLYSHPPTAPMDPSTEYHFDVALLTLWRVGRVEELFVVLEGVLESPRASREMKTRVCKALLRKVLDDALAGGAALDTTERLLALMQRHALPMSHKAMAPMLAALLQREDVVSLGDCRAWFQRFPKVMRWNSFAVCELALACVRFERRALVDELLHHALDHDIPIKYAALESVIAMYYRCGNRRSLENVSAIIRALRLNKHMPLGLSVTEMGMMCNVKLGRPQEAVHLLEDFVAGDGDRKRILSRRPMLVAAKEAYGALRRHDEANAMRMLIKRLDDGLLNWSADALSTDDDADADGEGQDQEQDTTEACDERRTRVGGGAAGSDDEDLWRQLTARLLPSDRMQ</sequence>
<dbReference type="AlphaFoldDB" id="A0AAD5LTI1"/>
<proteinExistence type="predicted"/>
<dbReference type="Proteomes" id="UP001209570">
    <property type="component" value="Unassembled WGS sequence"/>
</dbReference>
<evidence type="ECO:0000256" key="1">
    <source>
        <dbReference type="SAM" id="MobiDB-lite"/>
    </source>
</evidence>
<evidence type="ECO:0000313" key="3">
    <source>
        <dbReference type="Proteomes" id="UP001209570"/>
    </source>
</evidence>
<name>A0AAD5LTI1_PYTIN</name>
<keyword evidence="3" id="KW-1185">Reference proteome</keyword>